<comment type="subcellular location">
    <subcellularLocation>
        <location evidence="1">Cell membrane</location>
        <topology evidence="1">Multi-pass membrane protein</topology>
    </subcellularLocation>
</comment>
<dbReference type="PANTHER" id="PTHR33452">
    <property type="entry name" value="OXIDOREDUCTASE CATD-RELATED"/>
    <property type="match status" value="1"/>
</dbReference>
<evidence type="ECO:0000256" key="4">
    <source>
        <dbReference type="ARBA" id="ARBA00022692"/>
    </source>
</evidence>
<dbReference type="InterPro" id="IPR032808">
    <property type="entry name" value="DoxX"/>
</dbReference>
<sequence>MNCFDRRDLGLLLLRLGTGGVLAAHGAQKLFGWFGGHGLEGTGQFMESVGYTPGKASATAAGLAEAGGGTLLALGLATPAAGAAAAGAMAGAAAVHVPSGFFAQSGGYEYAASLGLAAAGLAVTGPGRLSLDHALGHIFDRGWMVPAALGATAAATALVVGARNCRVRARTEGEQEALFEE</sequence>
<keyword evidence="4 7" id="KW-0812">Transmembrane</keyword>
<keyword evidence="3" id="KW-1003">Cell membrane</keyword>
<organism evidence="8 9">
    <name type="scientific">Streptomyces camelliae</name>
    <dbReference type="NCBI Taxonomy" id="3004093"/>
    <lineage>
        <taxon>Bacteria</taxon>
        <taxon>Bacillati</taxon>
        <taxon>Actinomycetota</taxon>
        <taxon>Actinomycetes</taxon>
        <taxon>Kitasatosporales</taxon>
        <taxon>Streptomycetaceae</taxon>
        <taxon>Streptomyces</taxon>
    </lineage>
</organism>
<evidence type="ECO:0000256" key="6">
    <source>
        <dbReference type="ARBA" id="ARBA00023136"/>
    </source>
</evidence>
<keyword evidence="6 7" id="KW-0472">Membrane</keyword>
<protein>
    <submittedName>
        <fullName evidence="8">DoxX family membrane protein</fullName>
    </submittedName>
</protein>
<gene>
    <name evidence="8" type="ORF">O1G22_29660</name>
</gene>
<dbReference type="RefSeq" id="WP_270084116.1">
    <property type="nucleotide sequence ID" value="NZ_CP115300.1"/>
</dbReference>
<name>A0ABY7PCU1_9ACTN</name>
<evidence type="ECO:0000256" key="5">
    <source>
        <dbReference type="ARBA" id="ARBA00022989"/>
    </source>
</evidence>
<keyword evidence="5 7" id="KW-1133">Transmembrane helix</keyword>
<evidence type="ECO:0000256" key="7">
    <source>
        <dbReference type="SAM" id="Phobius"/>
    </source>
</evidence>
<keyword evidence="9" id="KW-1185">Reference proteome</keyword>
<dbReference type="Proteomes" id="UP001212326">
    <property type="component" value="Chromosome"/>
</dbReference>
<evidence type="ECO:0000313" key="8">
    <source>
        <dbReference type="EMBL" id="WBO66671.1"/>
    </source>
</evidence>
<accession>A0ABY7PCU1</accession>
<evidence type="ECO:0000256" key="3">
    <source>
        <dbReference type="ARBA" id="ARBA00022475"/>
    </source>
</evidence>
<feature type="transmembrane region" description="Helical" evidence="7">
    <location>
        <begin position="143"/>
        <end position="162"/>
    </location>
</feature>
<dbReference type="InterPro" id="IPR051907">
    <property type="entry name" value="DoxX-like_oxidoreductase"/>
</dbReference>
<dbReference type="Pfam" id="PF07681">
    <property type="entry name" value="DoxX"/>
    <property type="match status" value="1"/>
</dbReference>
<reference evidence="8 9" key="1">
    <citation type="submission" date="2022-12" db="EMBL/GenBank/DDBJ databases">
        <authorList>
            <person name="Mo P."/>
        </authorList>
    </citation>
    <scope>NUCLEOTIDE SEQUENCE [LARGE SCALE GENOMIC DNA]</scope>
    <source>
        <strain evidence="8 9">HUAS 2-6</strain>
    </source>
</reference>
<comment type="similarity">
    <text evidence="2">Belongs to the DoxX family.</text>
</comment>
<evidence type="ECO:0000313" key="9">
    <source>
        <dbReference type="Proteomes" id="UP001212326"/>
    </source>
</evidence>
<dbReference type="EMBL" id="CP115300">
    <property type="protein sequence ID" value="WBO66671.1"/>
    <property type="molecule type" value="Genomic_DNA"/>
</dbReference>
<feature type="transmembrane region" description="Helical" evidence="7">
    <location>
        <begin position="71"/>
        <end position="95"/>
    </location>
</feature>
<evidence type="ECO:0000256" key="2">
    <source>
        <dbReference type="ARBA" id="ARBA00006679"/>
    </source>
</evidence>
<proteinExistence type="inferred from homology"/>
<feature type="transmembrane region" description="Helical" evidence="7">
    <location>
        <begin position="107"/>
        <end position="123"/>
    </location>
</feature>
<dbReference type="PANTHER" id="PTHR33452:SF1">
    <property type="entry name" value="INNER MEMBRANE PROTEIN YPHA-RELATED"/>
    <property type="match status" value="1"/>
</dbReference>
<evidence type="ECO:0000256" key="1">
    <source>
        <dbReference type="ARBA" id="ARBA00004651"/>
    </source>
</evidence>